<dbReference type="GO" id="GO:0009055">
    <property type="term" value="F:electron transfer activity"/>
    <property type="evidence" value="ECO:0007669"/>
    <property type="project" value="InterPro"/>
</dbReference>
<dbReference type="PROSITE" id="PS51007">
    <property type="entry name" value="CYTC"/>
    <property type="match status" value="1"/>
</dbReference>
<protein>
    <recommendedName>
        <fullName evidence="6">Cytochrome c domain-containing protein</fullName>
    </recommendedName>
</protein>
<accession>A0AAV3U0F7</accession>
<keyword evidence="1 4" id="KW-0349">Heme</keyword>
<evidence type="ECO:0000259" key="6">
    <source>
        <dbReference type="PROSITE" id="PS51007"/>
    </source>
</evidence>
<dbReference type="InterPro" id="IPR009056">
    <property type="entry name" value="Cyt_c-like_dom"/>
</dbReference>
<feature type="transmembrane region" description="Helical" evidence="5">
    <location>
        <begin position="12"/>
        <end position="33"/>
    </location>
</feature>
<comment type="caution">
    <text evidence="7">The sequence shown here is derived from an EMBL/GenBank/DDBJ whole genome shotgun (WGS) entry which is preliminary data.</text>
</comment>
<dbReference type="InterPro" id="IPR036909">
    <property type="entry name" value="Cyt_c-like_dom_sf"/>
</dbReference>
<dbReference type="Proteomes" id="UP001409585">
    <property type="component" value="Unassembled WGS sequence"/>
</dbReference>
<dbReference type="GO" id="GO:0046872">
    <property type="term" value="F:metal ion binding"/>
    <property type="evidence" value="ECO:0007669"/>
    <property type="project" value="UniProtKB-KW"/>
</dbReference>
<evidence type="ECO:0000256" key="5">
    <source>
        <dbReference type="SAM" id="Phobius"/>
    </source>
</evidence>
<evidence type="ECO:0000256" key="4">
    <source>
        <dbReference type="PROSITE-ProRule" id="PRU00433"/>
    </source>
</evidence>
<dbReference type="GO" id="GO:0020037">
    <property type="term" value="F:heme binding"/>
    <property type="evidence" value="ECO:0007669"/>
    <property type="project" value="InterPro"/>
</dbReference>
<keyword evidence="5" id="KW-0472">Membrane</keyword>
<evidence type="ECO:0000256" key="3">
    <source>
        <dbReference type="ARBA" id="ARBA00023004"/>
    </source>
</evidence>
<sequence>MAMGELRAVKKTLRWLSYTALALIVIALAYGVARFAPNHPQSTSSAEEHFKYGSLGGDQFTGIPVKLWQAMPLVCANTLHELAGGRLPKDYLDRVAQYYGDERDHKSRQQLAREGYKALGFIYEKTPSGEERALPVGMSRRHSLGLDRTYLNCAVCHTSTVVPEVGDAAQLVLGMPANLFNLYDFEQFMMRCMAEGSGSRIVQLDFIAEMESLYGRLNTVDKHIVYPLAIWALQDTMHFLANVAGFSQLQPHWGPGRNDTFTNNKVFLYGYDWRSRIPDWHSTGRVNPDDIGIVDFPSTWLQGKRQHRDDGQPMQLHWDGNNSKVEERNLNAAVATSSLPATIDYAALECIEQWMETLEPPRYPLPVNQPLAAQGEPIYRRYCADCHGASGRDFSGQYVGHVTHIDEIKTDRYRLDNYTPELALNMATTYADTVRTARDHTCPGGDTYQADSAERNYRYTHYRKTRGYANAPLDGVWARAPYLHNGSVPTLWHLLQPSALRPKQFYRGNNLLHPTEIGFEYRFATNSQNQTLFLFDSAIPGNGNWGHEGKAYGTELSDSEKYALLEYLKTF</sequence>
<evidence type="ECO:0000313" key="8">
    <source>
        <dbReference type="Proteomes" id="UP001409585"/>
    </source>
</evidence>
<organism evidence="7 8">
    <name type="scientific">Halioxenophilus aromaticivorans</name>
    <dbReference type="NCBI Taxonomy" id="1306992"/>
    <lineage>
        <taxon>Bacteria</taxon>
        <taxon>Pseudomonadati</taxon>
        <taxon>Pseudomonadota</taxon>
        <taxon>Gammaproteobacteria</taxon>
        <taxon>Alteromonadales</taxon>
        <taxon>Alteromonadaceae</taxon>
        <taxon>Halioxenophilus</taxon>
    </lineage>
</organism>
<name>A0AAV3U0F7_9ALTE</name>
<dbReference type="RefSeq" id="WP_345419276.1">
    <property type="nucleotide sequence ID" value="NZ_AP031496.1"/>
</dbReference>
<reference evidence="8" key="1">
    <citation type="journal article" date="2019" name="Int. J. Syst. Evol. Microbiol.">
        <title>The Global Catalogue of Microorganisms (GCM) 10K type strain sequencing project: providing services to taxonomists for standard genome sequencing and annotation.</title>
        <authorList>
            <consortium name="The Broad Institute Genomics Platform"/>
            <consortium name="The Broad Institute Genome Sequencing Center for Infectious Disease"/>
            <person name="Wu L."/>
            <person name="Ma J."/>
        </authorList>
    </citation>
    <scope>NUCLEOTIDE SEQUENCE [LARGE SCALE GENOMIC DNA]</scope>
    <source>
        <strain evidence="8">JCM 19134</strain>
    </source>
</reference>
<evidence type="ECO:0000256" key="2">
    <source>
        <dbReference type="ARBA" id="ARBA00022723"/>
    </source>
</evidence>
<keyword evidence="5" id="KW-0812">Transmembrane</keyword>
<proteinExistence type="predicted"/>
<dbReference type="Gene3D" id="1.10.760.10">
    <property type="entry name" value="Cytochrome c-like domain"/>
    <property type="match status" value="1"/>
</dbReference>
<dbReference type="AlphaFoldDB" id="A0AAV3U0F7"/>
<dbReference type="InterPro" id="IPR051395">
    <property type="entry name" value="Cytochrome_c_Peroxidase/MauG"/>
</dbReference>
<keyword evidence="5" id="KW-1133">Transmembrane helix</keyword>
<keyword evidence="8" id="KW-1185">Reference proteome</keyword>
<keyword evidence="3 4" id="KW-0408">Iron</keyword>
<dbReference type="SUPFAM" id="SSF46626">
    <property type="entry name" value="Cytochrome c"/>
    <property type="match status" value="2"/>
</dbReference>
<evidence type="ECO:0000256" key="1">
    <source>
        <dbReference type="ARBA" id="ARBA00022617"/>
    </source>
</evidence>
<evidence type="ECO:0000313" key="7">
    <source>
        <dbReference type="EMBL" id="GAA4937605.1"/>
    </source>
</evidence>
<keyword evidence="2 4" id="KW-0479">Metal-binding</keyword>
<dbReference type="EMBL" id="BAABLX010000009">
    <property type="protein sequence ID" value="GAA4937605.1"/>
    <property type="molecule type" value="Genomic_DNA"/>
</dbReference>
<feature type="domain" description="Cytochrome c" evidence="6">
    <location>
        <begin position="370"/>
        <end position="571"/>
    </location>
</feature>
<dbReference type="GO" id="GO:0004130">
    <property type="term" value="F:cytochrome-c peroxidase activity"/>
    <property type="evidence" value="ECO:0007669"/>
    <property type="project" value="TreeGrafter"/>
</dbReference>
<dbReference type="PANTHER" id="PTHR30600">
    <property type="entry name" value="CYTOCHROME C PEROXIDASE-RELATED"/>
    <property type="match status" value="1"/>
</dbReference>
<dbReference type="PANTHER" id="PTHR30600:SF9">
    <property type="entry name" value="BLR7738 PROTEIN"/>
    <property type="match status" value="1"/>
</dbReference>
<dbReference type="Pfam" id="PF21419">
    <property type="entry name" value="RoxA-like_Cyt-c"/>
    <property type="match status" value="1"/>
</dbReference>
<gene>
    <name evidence="7" type="ORF">GCM10025791_14140</name>
</gene>